<dbReference type="PANTHER" id="PTHR24043">
    <property type="entry name" value="SCAVENGER RECEPTOR CLASS F"/>
    <property type="match status" value="1"/>
</dbReference>
<accession>A0A0N4YHJ4</accession>
<reference evidence="7 8" key="2">
    <citation type="submission" date="2018-11" db="EMBL/GenBank/DDBJ databases">
        <authorList>
            <consortium name="Pathogen Informatics"/>
        </authorList>
    </citation>
    <scope>NUCLEOTIDE SEQUENCE [LARGE SCALE GENOMIC DNA]</scope>
</reference>
<keyword evidence="8" id="KW-1185">Reference proteome</keyword>
<dbReference type="STRING" id="27835.A0A0N4YHJ4"/>
<dbReference type="EMBL" id="UYSL01022151">
    <property type="protein sequence ID" value="VDL79930.1"/>
    <property type="molecule type" value="Genomic_DNA"/>
</dbReference>
<evidence type="ECO:0000256" key="5">
    <source>
        <dbReference type="PROSITE-ProRule" id="PRU00076"/>
    </source>
</evidence>
<dbReference type="SMART" id="SM00181">
    <property type="entry name" value="EGF"/>
    <property type="match status" value="5"/>
</dbReference>
<dbReference type="WBParaSite" id="NBR_0001633401-mRNA-1">
    <property type="protein sequence ID" value="NBR_0001633401-mRNA-1"/>
    <property type="gene ID" value="NBR_0001633401"/>
</dbReference>
<protein>
    <submittedName>
        <fullName evidence="9">Multiple epidermal growth factor-like domains protein 10</fullName>
    </submittedName>
</protein>
<evidence type="ECO:0000256" key="3">
    <source>
        <dbReference type="ARBA" id="ARBA00022737"/>
    </source>
</evidence>
<dbReference type="OMA" id="CERKSAN"/>
<dbReference type="Pfam" id="PF00053">
    <property type="entry name" value="EGF_laminin"/>
    <property type="match status" value="3"/>
</dbReference>
<keyword evidence="2" id="KW-0732">Signal</keyword>
<evidence type="ECO:0000259" key="6">
    <source>
        <dbReference type="PROSITE" id="PS50026"/>
    </source>
</evidence>
<evidence type="ECO:0000313" key="8">
    <source>
        <dbReference type="Proteomes" id="UP000271162"/>
    </source>
</evidence>
<evidence type="ECO:0000256" key="4">
    <source>
        <dbReference type="ARBA" id="ARBA00023157"/>
    </source>
</evidence>
<dbReference type="PRINTS" id="PR00011">
    <property type="entry name" value="EGFLAMININ"/>
</dbReference>
<dbReference type="PROSITE" id="PS50026">
    <property type="entry name" value="EGF_3"/>
    <property type="match status" value="2"/>
</dbReference>
<feature type="disulfide bond" evidence="5">
    <location>
        <begin position="82"/>
        <end position="91"/>
    </location>
</feature>
<feature type="domain" description="EGF-like" evidence="6">
    <location>
        <begin position="62"/>
        <end position="92"/>
    </location>
</feature>
<gene>
    <name evidence="7" type="ORF">NBR_LOCUS16335</name>
</gene>
<evidence type="ECO:0000313" key="7">
    <source>
        <dbReference type="EMBL" id="VDL79930.1"/>
    </source>
</evidence>
<dbReference type="PROSITE" id="PS01186">
    <property type="entry name" value="EGF_2"/>
    <property type="match status" value="1"/>
</dbReference>
<feature type="disulfide bond" evidence="5">
    <location>
        <begin position="281"/>
        <end position="290"/>
    </location>
</feature>
<dbReference type="GO" id="GO:0005044">
    <property type="term" value="F:scavenger receptor activity"/>
    <property type="evidence" value="ECO:0007669"/>
    <property type="project" value="InterPro"/>
</dbReference>
<dbReference type="InterPro" id="IPR002049">
    <property type="entry name" value="LE_dom"/>
</dbReference>
<reference evidence="9" key="1">
    <citation type="submission" date="2017-02" db="UniProtKB">
        <authorList>
            <consortium name="WormBaseParasite"/>
        </authorList>
    </citation>
    <scope>IDENTIFICATION</scope>
</reference>
<sequence>NFFRDVCILVAKRSAHVKTAASAIVYQDNANVLLASRDCRAIKRSIIPRLVCPEGRWGPGCKDKCRCANGAHCNPATGECKCNLGYTGTICDQSCPSGKYGLNCTLDCECHGNARCDPVQGCCDCPPGRYGTRCQFVCPPGFYGWYCSQSCSCQNGASCDPGDGQCLCPPGPFGEMLQNILLQCESSCKNSTYGPHCQLKCDCGDYPCDPRDGTCQCPVGLSGPKCQQGPNIFHFSSEMCILQQKSVVPVCRQGRYGENCVHKCQCYNGATCDRKTGKCTCAPGYLGPTCQHELKDPNSVAKRGDLPEDWEWRTRR</sequence>
<feature type="domain" description="EGF-like" evidence="6">
    <location>
        <begin position="261"/>
        <end position="291"/>
    </location>
</feature>
<dbReference type="Gene3D" id="2.170.300.10">
    <property type="entry name" value="Tie2 ligand-binding domain superfamily"/>
    <property type="match status" value="3"/>
</dbReference>
<dbReference type="PROSITE" id="PS00022">
    <property type="entry name" value="EGF_1"/>
    <property type="match status" value="2"/>
</dbReference>
<keyword evidence="1 5" id="KW-0245">EGF-like domain</keyword>
<comment type="caution">
    <text evidence="5">Lacks conserved residue(s) required for the propagation of feature annotation.</text>
</comment>
<dbReference type="InterPro" id="IPR000742">
    <property type="entry name" value="EGF"/>
</dbReference>
<dbReference type="FunFam" id="2.170.300.10:FF:000002">
    <property type="entry name" value="Multiple epidermal growth factor-like domains 10"/>
    <property type="match status" value="1"/>
</dbReference>
<evidence type="ECO:0000313" key="9">
    <source>
        <dbReference type="WBParaSite" id="NBR_0001633401-mRNA-1"/>
    </source>
</evidence>
<evidence type="ECO:0000256" key="1">
    <source>
        <dbReference type="ARBA" id="ARBA00022536"/>
    </source>
</evidence>
<dbReference type="Proteomes" id="UP000271162">
    <property type="component" value="Unassembled WGS sequence"/>
</dbReference>
<dbReference type="SMART" id="SM00180">
    <property type="entry name" value="EGF_Lam"/>
    <property type="match status" value="5"/>
</dbReference>
<proteinExistence type="predicted"/>
<dbReference type="PANTHER" id="PTHR24043:SF8">
    <property type="entry name" value="EGF-LIKE DOMAIN-CONTAINING PROTEIN"/>
    <property type="match status" value="1"/>
</dbReference>
<evidence type="ECO:0000256" key="2">
    <source>
        <dbReference type="ARBA" id="ARBA00022729"/>
    </source>
</evidence>
<dbReference type="AlphaFoldDB" id="A0A0N4YHJ4"/>
<name>A0A0N4YHJ4_NIPBR</name>
<keyword evidence="3" id="KW-0677">Repeat</keyword>
<dbReference type="InterPro" id="IPR042635">
    <property type="entry name" value="MEGF10/SREC1/2-like"/>
</dbReference>
<keyword evidence="4 5" id="KW-1015">Disulfide bond</keyword>
<organism evidence="9">
    <name type="scientific">Nippostrongylus brasiliensis</name>
    <name type="common">Rat hookworm</name>
    <dbReference type="NCBI Taxonomy" id="27835"/>
    <lineage>
        <taxon>Eukaryota</taxon>
        <taxon>Metazoa</taxon>
        <taxon>Ecdysozoa</taxon>
        <taxon>Nematoda</taxon>
        <taxon>Chromadorea</taxon>
        <taxon>Rhabditida</taxon>
        <taxon>Rhabditina</taxon>
        <taxon>Rhabditomorpha</taxon>
        <taxon>Strongyloidea</taxon>
        <taxon>Heligmosomidae</taxon>
        <taxon>Nippostrongylus</taxon>
    </lineage>
</organism>